<comment type="function">
    <text evidence="11">Catalyzes the first and rate-limiting step of polyamine biosynthesis that converts ornithine into putrescine, which is the precursor for the polyamines, spermidine and spermine. Polyamines are essential for cell proliferation and are implicated in cellular processes, ranging from DNA replication to apoptosis.</text>
</comment>
<dbReference type="CDD" id="cd00622">
    <property type="entry name" value="PLPDE_III_ODC"/>
    <property type="match status" value="1"/>
</dbReference>
<dbReference type="SUPFAM" id="SSF51419">
    <property type="entry name" value="PLP-binding barrel"/>
    <property type="match status" value="1"/>
</dbReference>
<evidence type="ECO:0000256" key="15">
    <source>
        <dbReference type="PIRSR" id="PIRSR600183-50"/>
    </source>
</evidence>
<dbReference type="FunFam" id="3.20.20.10:FF:000005">
    <property type="entry name" value="Ornithine decarboxylase"/>
    <property type="match status" value="1"/>
</dbReference>
<dbReference type="PRINTS" id="PR01179">
    <property type="entry name" value="ODADCRBXLASE"/>
</dbReference>
<evidence type="ECO:0000256" key="9">
    <source>
        <dbReference type="ARBA" id="ARBA00034115"/>
    </source>
</evidence>
<keyword evidence="5" id="KW-0210">Decarboxylase</keyword>
<organism evidence="19 20">
    <name type="scientific">Eremothecium sinecaudum</name>
    <dbReference type="NCBI Taxonomy" id="45286"/>
    <lineage>
        <taxon>Eukaryota</taxon>
        <taxon>Fungi</taxon>
        <taxon>Dikarya</taxon>
        <taxon>Ascomycota</taxon>
        <taxon>Saccharomycotina</taxon>
        <taxon>Saccharomycetes</taxon>
        <taxon>Saccharomycetales</taxon>
        <taxon>Saccharomycetaceae</taxon>
        <taxon>Eremothecium</taxon>
    </lineage>
</organism>
<dbReference type="InterPro" id="IPR009006">
    <property type="entry name" value="Ala_racemase/Decarboxylase_C"/>
</dbReference>
<dbReference type="Gene3D" id="3.20.20.10">
    <property type="entry name" value="Alanine racemase"/>
    <property type="match status" value="1"/>
</dbReference>
<evidence type="ECO:0000256" key="2">
    <source>
        <dbReference type="ARBA" id="ARBA00004496"/>
    </source>
</evidence>
<dbReference type="GeneID" id="28723181"/>
<dbReference type="GO" id="GO:0005737">
    <property type="term" value="C:cytoplasm"/>
    <property type="evidence" value="ECO:0007669"/>
    <property type="project" value="UniProtKB-SubCell"/>
</dbReference>
<evidence type="ECO:0000256" key="8">
    <source>
        <dbReference type="ARBA" id="ARBA00023239"/>
    </source>
</evidence>
<dbReference type="PANTHER" id="PTHR11482">
    <property type="entry name" value="ARGININE/DIAMINOPIMELATE/ORNITHINE DECARBOXYLASE"/>
    <property type="match status" value="1"/>
</dbReference>
<protein>
    <recommendedName>
        <fullName evidence="12">Ornithine decarboxylase</fullName>
        <ecNumber evidence="10">4.1.1.17</ecNumber>
    </recommendedName>
</protein>
<dbReference type="GO" id="GO:0004586">
    <property type="term" value="F:ornithine decarboxylase activity"/>
    <property type="evidence" value="ECO:0007669"/>
    <property type="project" value="UniProtKB-EC"/>
</dbReference>
<dbReference type="PANTHER" id="PTHR11482:SF6">
    <property type="entry name" value="ORNITHINE DECARBOXYLASE 1-RELATED"/>
    <property type="match status" value="1"/>
</dbReference>
<dbReference type="Pfam" id="PF00278">
    <property type="entry name" value="Orn_DAP_Arg_deC"/>
    <property type="match status" value="1"/>
</dbReference>
<dbReference type="InterPro" id="IPR022644">
    <property type="entry name" value="De-COase2_N"/>
</dbReference>
<dbReference type="FunFam" id="2.40.37.10:FF:000010">
    <property type="entry name" value="Ornithine decarboxylase"/>
    <property type="match status" value="1"/>
</dbReference>
<dbReference type="PRINTS" id="PR01182">
    <property type="entry name" value="ORNDCRBXLASE"/>
</dbReference>
<dbReference type="InterPro" id="IPR000183">
    <property type="entry name" value="Orn/DAP/Arg_de-COase"/>
</dbReference>
<dbReference type="SUPFAM" id="SSF50621">
    <property type="entry name" value="Alanine racemase C-terminal domain-like"/>
    <property type="match status" value="1"/>
</dbReference>
<evidence type="ECO:0000256" key="3">
    <source>
        <dbReference type="ARBA" id="ARBA00008872"/>
    </source>
</evidence>
<evidence type="ECO:0000256" key="16">
    <source>
        <dbReference type="RuleBase" id="RU003737"/>
    </source>
</evidence>
<dbReference type="Proteomes" id="UP000243052">
    <property type="component" value="Chromosome iii"/>
</dbReference>
<evidence type="ECO:0000313" key="20">
    <source>
        <dbReference type="Proteomes" id="UP000243052"/>
    </source>
</evidence>
<dbReference type="InterPro" id="IPR002433">
    <property type="entry name" value="Orn_de-COase"/>
</dbReference>
<feature type="domain" description="Orn/DAP/Arg decarboxylase 2 C-terminal" evidence="17">
    <location>
        <begin position="75"/>
        <end position="418"/>
    </location>
</feature>
<keyword evidence="8" id="KW-0456">Lyase</keyword>
<keyword evidence="7" id="KW-0620">Polyamine biosynthesis</keyword>
<dbReference type="EMBL" id="CP014243">
    <property type="protein sequence ID" value="AMD19953.1"/>
    <property type="molecule type" value="Genomic_DNA"/>
</dbReference>
<dbReference type="OrthoDB" id="5034579at2759"/>
<evidence type="ECO:0000256" key="10">
    <source>
        <dbReference type="ARBA" id="ARBA00034138"/>
    </source>
</evidence>
<keyword evidence="20" id="KW-1185">Reference proteome</keyword>
<dbReference type="RefSeq" id="XP_017986949.1">
    <property type="nucleotide sequence ID" value="XM_018131163.1"/>
</dbReference>
<comment type="cofactor">
    <cofactor evidence="1 15">
        <name>pyridoxal 5'-phosphate</name>
        <dbReference type="ChEBI" id="CHEBI:597326"/>
    </cofactor>
</comment>
<comment type="subcellular location">
    <subcellularLocation>
        <location evidence="2">Cytoplasm</location>
    </subcellularLocation>
</comment>
<proteinExistence type="inferred from homology"/>
<feature type="domain" description="Orn/DAP/Arg decarboxylase 2 N-terminal" evidence="18">
    <location>
        <begin position="78"/>
        <end position="310"/>
    </location>
</feature>
<dbReference type="STRING" id="45286.A0A109UYY5"/>
<feature type="modified residue" description="N6-(pyridoxal phosphate)lysine" evidence="15">
    <location>
        <position position="101"/>
    </location>
</feature>
<dbReference type="PROSITE" id="PS00878">
    <property type="entry name" value="ODR_DC_2_1"/>
    <property type="match status" value="1"/>
</dbReference>
<evidence type="ECO:0000259" key="17">
    <source>
        <dbReference type="Pfam" id="PF00278"/>
    </source>
</evidence>
<evidence type="ECO:0000256" key="13">
    <source>
        <dbReference type="ARBA" id="ARBA00046672"/>
    </source>
</evidence>
<evidence type="ECO:0000256" key="6">
    <source>
        <dbReference type="ARBA" id="ARBA00022898"/>
    </source>
</evidence>
<evidence type="ECO:0000256" key="4">
    <source>
        <dbReference type="ARBA" id="ARBA00022490"/>
    </source>
</evidence>
<dbReference type="InterPro" id="IPR022653">
    <property type="entry name" value="De-COase2_pyr-phos_BS"/>
</dbReference>
<evidence type="ECO:0000256" key="7">
    <source>
        <dbReference type="ARBA" id="ARBA00023115"/>
    </source>
</evidence>
<evidence type="ECO:0000256" key="12">
    <source>
        <dbReference type="ARBA" id="ARBA00039485"/>
    </source>
</evidence>
<comment type="catalytic activity">
    <reaction evidence="14">
        <text>L-ornithine + H(+) = putrescine + CO2</text>
        <dbReference type="Rhea" id="RHEA:22964"/>
        <dbReference type="ChEBI" id="CHEBI:15378"/>
        <dbReference type="ChEBI" id="CHEBI:16526"/>
        <dbReference type="ChEBI" id="CHEBI:46911"/>
        <dbReference type="ChEBI" id="CHEBI:326268"/>
        <dbReference type="EC" id="4.1.1.17"/>
    </reaction>
</comment>
<comment type="subunit">
    <text evidence="13">Homodimer. Only the dimer is catalytically active, as the active sites are constructed of residues from both monomers.</text>
</comment>
<evidence type="ECO:0000313" key="19">
    <source>
        <dbReference type="EMBL" id="AMD19953.1"/>
    </source>
</evidence>
<comment type="similarity">
    <text evidence="3 16">Belongs to the Orn/Lys/Arg decarboxylase class-II family.</text>
</comment>
<dbReference type="InterPro" id="IPR029066">
    <property type="entry name" value="PLP-binding_barrel"/>
</dbReference>
<keyword evidence="6 15" id="KW-0663">Pyridoxal phosphate</keyword>
<evidence type="ECO:0000259" key="18">
    <source>
        <dbReference type="Pfam" id="PF02784"/>
    </source>
</evidence>
<accession>A0A109UYY5</accession>
<evidence type="ECO:0000256" key="11">
    <source>
        <dbReference type="ARBA" id="ARBA00037173"/>
    </source>
</evidence>
<evidence type="ECO:0000256" key="1">
    <source>
        <dbReference type="ARBA" id="ARBA00001933"/>
    </source>
</evidence>
<name>A0A109UYY5_9SACH</name>
<dbReference type="InterPro" id="IPR022643">
    <property type="entry name" value="De-COase2_C"/>
</dbReference>
<keyword evidence="4" id="KW-0963">Cytoplasm</keyword>
<dbReference type="Pfam" id="PF02784">
    <property type="entry name" value="Orn_Arg_deC_N"/>
    <property type="match status" value="1"/>
</dbReference>
<dbReference type="EC" id="4.1.1.17" evidence="10"/>
<evidence type="ECO:0000256" key="14">
    <source>
        <dbReference type="ARBA" id="ARBA00049127"/>
    </source>
</evidence>
<feature type="active site" description="Proton donor" evidence="15">
    <location>
        <position position="390"/>
    </location>
</feature>
<gene>
    <name evidence="19" type="ORF">AW171_hschr31818</name>
</gene>
<sequence>MSTSSTEISSVGKLQTMLFEPGLACTTVKLNKTIEIEKPPHQQAHQEIFSALKNHIDNINKDTCDAGGENSFFVCDLSEIERVYKYWKQELPRVKPFYAVKCNPKIEVLKTMNFLGINFDCASKNEIETVLNLGVDPSRIIYANPCKAASFIRFAASKGVRRLTFDNVEELHKIARFHPDAELLLRIATDDSTAQCRLSTKFGCSLPDVPSLVATAKELNLNLIGVCFHVGSGASDFTSLIDSVRDARYVFDYVAKQTDMPALRVLDVGGGFQFESFHESANYLSSALDRYFPEHMNVEIIAEPGRLLVATAFTLASHVIAKRKNSDGSAMLYINDGVYANMNCIIFDHQAAKPMVLYHADNYHYMDFNSSSKIKTPQCRNQVSIWGPTCDGLDCITNSYHLKYDLTVGDWLYFPNLGAYTSSAATPFNGFDQAIQVIYIKTGQKYDSPL</sequence>
<evidence type="ECO:0000256" key="5">
    <source>
        <dbReference type="ARBA" id="ARBA00022793"/>
    </source>
</evidence>
<dbReference type="AlphaFoldDB" id="A0A109UYY5"/>
<reference evidence="19 20" key="1">
    <citation type="submission" date="2016-01" db="EMBL/GenBank/DDBJ databases">
        <title>Genome sequence of the yeast Holleya sinecauda.</title>
        <authorList>
            <person name="Dietrich F.S."/>
        </authorList>
    </citation>
    <scope>NUCLEOTIDE SEQUENCE [LARGE SCALE GENOMIC DNA]</scope>
    <source>
        <strain evidence="19 20">ATCC 58844</strain>
    </source>
</reference>
<comment type="pathway">
    <text evidence="9">Amine and polyamine biosynthesis; putrescine biosynthesis via L-ornithine pathway; putrescine from L-ornithine: step 1/1.</text>
</comment>
<dbReference type="GO" id="GO:0033387">
    <property type="term" value="P:putrescine biosynthetic process from arginine, via ornithine"/>
    <property type="evidence" value="ECO:0007669"/>
    <property type="project" value="TreeGrafter"/>
</dbReference>
<dbReference type="Gene3D" id="2.40.37.10">
    <property type="entry name" value="Lyase, Ornithine Decarboxylase, Chain A, domain 1"/>
    <property type="match status" value="1"/>
</dbReference>